<keyword evidence="2 7" id="KW-0813">Transport</keyword>
<feature type="transmembrane region" description="Helical" evidence="7">
    <location>
        <begin position="12"/>
        <end position="33"/>
    </location>
</feature>
<evidence type="ECO:0000259" key="8">
    <source>
        <dbReference type="PROSITE" id="PS50928"/>
    </source>
</evidence>
<evidence type="ECO:0000256" key="1">
    <source>
        <dbReference type="ARBA" id="ARBA00004651"/>
    </source>
</evidence>
<dbReference type="SUPFAM" id="SSF160964">
    <property type="entry name" value="MalF N-terminal region-like"/>
    <property type="match status" value="1"/>
</dbReference>
<dbReference type="OrthoDB" id="9788108at2"/>
<feature type="transmembrane region" description="Helical" evidence="7">
    <location>
        <begin position="207"/>
        <end position="228"/>
    </location>
</feature>
<dbReference type="Gene3D" id="1.10.3720.10">
    <property type="entry name" value="MetI-like"/>
    <property type="match status" value="1"/>
</dbReference>
<evidence type="ECO:0000256" key="4">
    <source>
        <dbReference type="ARBA" id="ARBA00022692"/>
    </source>
</evidence>
<keyword evidence="5 7" id="KW-1133">Transmembrane helix</keyword>
<dbReference type="HOGENOM" id="CLU_016047_0_2_0"/>
<sequence length="388" mass="44768">MNLSSKTREAIVGYIFISPIILTILIFTIYPVFAGLYYSFTNYQPTEVQKFKMRFIPEEAMMFHTGVFPDEENVAYEDIAAIFDPVSFVLYDVGVNLNDKQVEAVKKYLDSERLIKDFLAGNLKEEMSVADFMKKYMKSESNLFKRYIPDFIGLTNFKKMIKDQYFWISLKNAFVYSIIVVPVQTLLAILLAVAANMNIRGRGFFKAVFFIPSISSSAAISMIFWLIYSKPGVLNRFLSYFGMQPIDWLNNPNTALGAIMVMNIWTTAGYFMVTFLAGLQGIPKTIYEAAEIDGAKFWTRFWKITFPLLRPQILFVSIMGIIGCMQVFDQIYFLIKNMRNITVSYYIYKNAFEYHNMGYASAIAMVLFLIILVITSIQRKLVKEEAFF</sequence>
<dbReference type="InterPro" id="IPR051393">
    <property type="entry name" value="ABC_transporter_permease"/>
</dbReference>
<dbReference type="Proteomes" id="UP000002382">
    <property type="component" value="Chromosome"/>
</dbReference>
<dbReference type="GO" id="GO:0055085">
    <property type="term" value="P:transmembrane transport"/>
    <property type="evidence" value="ECO:0007669"/>
    <property type="project" value="InterPro"/>
</dbReference>
<comment type="subcellular location">
    <subcellularLocation>
        <location evidence="1 7">Cell membrane</location>
        <topology evidence="1 7">Multi-pass membrane protein</topology>
    </subcellularLocation>
</comment>
<dbReference type="SUPFAM" id="SSF161098">
    <property type="entry name" value="MetI-like"/>
    <property type="match status" value="1"/>
</dbReference>
<name>C5CIY5_KOSOT</name>
<dbReference type="CDD" id="cd06261">
    <property type="entry name" value="TM_PBP2"/>
    <property type="match status" value="1"/>
</dbReference>
<organism evidence="9 10">
    <name type="scientific">Kosmotoga olearia (strain ATCC BAA-1733 / DSM 21960 / TBF 19.5.1)</name>
    <dbReference type="NCBI Taxonomy" id="521045"/>
    <lineage>
        <taxon>Bacteria</taxon>
        <taxon>Thermotogati</taxon>
        <taxon>Thermotogota</taxon>
        <taxon>Thermotogae</taxon>
        <taxon>Kosmotogales</taxon>
        <taxon>Kosmotogaceae</taxon>
        <taxon>Kosmotoga</taxon>
    </lineage>
</organism>
<accession>C5CIY5</accession>
<keyword evidence="4 7" id="KW-0812">Transmembrane</keyword>
<feature type="transmembrane region" description="Helical" evidence="7">
    <location>
        <begin position="173"/>
        <end position="195"/>
    </location>
</feature>
<feature type="transmembrane region" description="Helical" evidence="7">
    <location>
        <begin position="313"/>
        <end position="335"/>
    </location>
</feature>
<keyword evidence="3" id="KW-1003">Cell membrane</keyword>
<evidence type="ECO:0000256" key="6">
    <source>
        <dbReference type="ARBA" id="ARBA00023136"/>
    </source>
</evidence>
<comment type="similarity">
    <text evidence="7">Belongs to the binding-protein-dependent transport system permease family.</text>
</comment>
<keyword evidence="6 7" id="KW-0472">Membrane</keyword>
<proteinExistence type="inferred from homology"/>
<dbReference type="eggNOG" id="COG1175">
    <property type="taxonomic scope" value="Bacteria"/>
</dbReference>
<reference evidence="9 10" key="1">
    <citation type="submission" date="2009-06" db="EMBL/GenBank/DDBJ databases">
        <title>Complete sequence of Thermotogales bacterium TBF 19.5.1.</title>
        <authorList>
            <consortium name="US DOE Joint Genome Institute"/>
            <person name="Lucas S."/>
            <person name="Copeland A."/>
            <person name="Lapidus A."/>
            <person name="Glavina del Rio T."/>
            <person name="Tice H."/>
            <person name="Bruce D."/>
            <person name="Goodwin L."/>
            <person name="Pitluck S."/>
            <person name="Chertkov O."/>
            <person name="Brettin T."/>
            <person name="Detter J.C."/>
            <person name="Han C."/>
            <person name="Schmutz J."/>
            <person name="Larimer F."/>
            <person name="Land M."/>
            <person name="Hauser L."/>
            <person name="Kyrpides N."/>
            <person name="Ovchinnikova G."/>
            <person name="Noll K."/>
        </authorList>
    </citation>
    <scope>NUCLEOTIDE SEQUENCE [LARGE SCALE GENOMIC DNA]</scope>
    <source>
        <strain evidence="10">ATCC BAA-1733 / DSM 21960 / TBF 19.5.1</strain>
    </source>
</reference>
<dbReference type="Pfam" id="PF00528">
    <property type="entry name" value="BPD_transp_1"/>
    <property type="match status" value="1"/>
</dbReference>
<feature type="domain" description="ABC transmembrane type-1" evidence="8">
    <location>
        <begin position="170"/>
        <end position="378"/>
    </location>
</feature>
<gene>
    <name evidence="9" type="ordered locus">Kole_1202</name>
</gene>
<feature type="transmembrane region" description="Helical" evidence="7">
    <location>
        <begin position="255"/>
        <end position="279"/>
    </location>
</feature>
<evidence type="ECO:0000256" key="3">
    <source>
        <dbReference type="ARBA" id="ARBA00022475"/>
    </source>
</evidence>
<dbReference type="AlphaFoldDB" id="C5CIY5"/>
<dbReference type="GO" id="GO:0005886">
    <property type="term" value="C:plasma membrane"/>
    <property type="evidence" value="ECO:0007669"/>
    <property type="project" value="UniProtKB-SubCell"/>
</dbReference>
<dbReference type="STRING" id="521045.Kole_1202"/>
<dbReference type="RefSeq" id="WP_015868558.1">
    <property type="nucleotide sequence ID" value="NC_012785.1"/>
</dbReference>
<dbReference type="PANTHER" id="PTHR30193">
    <property type="entry name" value="ABC TRANSPORTER PERMEASE PROTEIN"/>
    <property type="match status" value="1"/>
</dbReference>
<protein>
    <submittedName>
        <fullName evidence="9">Binding-protein-dependent transport systems inner membrane component</fullName>
    </submittedName>
</protein>
<evidence type="ECO:0000313" key="10">
    <source>
        <dbReference type="Proteomes" id="UP000002382"/>
    </source>
</evidence>
<feature type="transmembrane region" description="Helical" evidence="7">
    <location>
        <begin position="355"/>
        <end position="374"/>
    </location>
</feature>
<keyword evidence="10" id="KW-1185">Reference proteome</keyword>
<evidence type="ECO:0000256" key="5">
    <source>
        <dbReference type="ARBA" id="ARBA00022989"/>
    </source>
</evidence>
<evidence type="ECO:0000256" key="2">
    <source>
        <dbReference type="ARBA" id="ARBA00022448"/>
    </source>
</evidence>
<dbReference type="PANTHER" id="PTHR30193:SF37">
    <property type="entry name" value="INNER MEMBRANE ABC TRANSPORTER PERMEASE PROTEIN YCJO"/>
    <property type="match status" value="1"/>
</dbReference>
<evidence type="ECO:0000256" key="7">
    <source>
        <dbReference type="RuleBase" id="RU363032"/>
    </source>
</evidence>
<dbReference type="KEGG" id="kol:Kole_1202"/>
<reference evidence="9 10" key="2">
    <citation type="journal article" date="2011" name="J. Bacteriol.">
        <title>Genome Sequence of Kosmotoga olearia Strain TBF 19.5.1, a Thermophilic Bacterium with a Wide Growth Temperature Range, Isolated from the Troll B Oil Platform in the North Sea.</title>
        <authorList>
            <person name="Swithers K.S."/>
            <person name="Dipippo J.L."/>
            <person name="Bruce D.C."/>
            <person name="Detter C."/>
            <person name="Tapia R."/>
            <person name="Han S."/>
            <person name="Goodwin L.A."/>
            <person name="Han J."/>
            <person name="Woyke T."/>
            <person name="Pitluck S."/>
            <person name="Pennacchio L."/>
            <person name="Nolan M."/>
            <person name="Mikhailova N."/>
            <person name="Land M.L."/>
            <person name="Nesbo C.L."/>
            <person name="Gogarten J.P."/>
            <person name="Noll K.M."/>
        </authorList>
    </citation>
    <scope>NUCLEOTIDE SEQUENCE [LARGE SCALE GENOMIC DNA]</scope>
    <source>
        <strain evidence="10">ATCC BAA-1733 / DSM 21960 / TBF 19.5.1</strain>
    </source>
</reference>
<dbReference type="EMBL" id="CP001634">
    <property type="protein sequence ID" value="ACR79901.1"/>
    <property type="molecule type" value="Genomic_DNA"/>
</dbReference>
<dbReference type="PROSITE" id="PS50928">
    <property type="entry name" value="ABC_TM1"/>
    <property type="match status" value="1"/>
</dbReference>
<dbReference type="InterPro" id="IPR000515">
    <property type="entry name" value="MetI-like"/>
</dbReference>
<dbReference type="InterPro" id="IPR035906">
    <property type="entry name" value="MetI-like_sf"/>
</dbReference>
<evidence type="ECO:0000313" key="9">
    <source>
        <dbReference type="EMBL" id="ACR79901.1"/>
    </source>
</evidence>